<organism evidence="2 3">
    <name type="scientific">Paragemmobacter aquarius</name>
    <dbReference type="NCBI Taxonomy" id="2169400"/>
    <lineage>
        <taxon>Bacteria</taxon>
        <taxon>Pseudomonadati</taxon>
        <taxon>Pseudomonadota</taxon>
        <taxon>Alphaproteobacteria</taxon>
        <taxon>Rhodobacterales</taxon>
        <taxon>Paracoccaceae</taxon>
        <taxon>Paragemmobacter</taxon>
    </lineage>
</organism>
<evidence type="ECO:0000313" key="2">
    <source>
        <dbReference type="EMBL" id="AWB49959.1"/>
    </source>
</evidence>
<dbReference type="EMBL" id="CP028918">
    <property type="protein sequence ID" value="AWB49959.1"/>
    <property type="molecule type" value="Genomic_DNA"/>
</dbReference>
<protein>
    <submittedName>
        <fullName evidence="2">LPS export ABC transporter periplasmic protein LptC</fullName>
    </submittedName>
</protein>
<sequence>MAGRRAFDGWSRTVGWLKVALPLTALGLLSTLFLVSNRIDPETAIPYSDIDVQSLVREPRLTKPVYSGTTANGSTLTLQALEARPATTPGNPSTAVDVTATLTSRTGLRTDIRSNAASLDAATNTLRLTGDVQIDSSAAYQVKTEALDADLSASAFTSSVPVQATGPTGTVTADSMSLMPDPKGDGTYLLVFNGRVKLVYQPK</sequence>
<dbReference type="AlphaFoldDB" id="A0A2S0UQ59"/>
<evidence type="ECO:0000256" key="1">
    <source>
        <dbReference type="SAM" id="Phobius"/>
    </source>
</evidence>
<dbReference type="GO" id="GO:0005886">
    <property type="term" value="C:plasma membrane"/>
    <property type="evidence" value="ECO:0007669"/>
    <property type="project" value="InterPro"/>
</dbReference>
<proteinExistence type="predicted"/>
<keyword evidence="1" id="KW-0812">Transmembrane</keyword>
<dbReference type="GO" id="GO:0015221">
    <property type="term" value="F:lipopolysaccharide transmembrane transporter activity"/>
    <property type="evidence" value="ECO:0007669"/>
    <property type="project" value="InterPro"/>
</dbReference>
<evidence type="ECO:0000313" key="3">
    <source>
        <dbReference type="Proteomes" id="UP000244496"/>
    </source>
</evidence>
<accession>A0A2S0UQ59</accession>
<keyword evidence="3" id="KW-1185">Reference proteome</keyword>
<dbReference type="Gene3D" id="2.60.450.10">
    <property type="entry name" value="Lipopolysaccharide (LPS) transport protein A like domain"/>
    <property type="match status" value="1"/>
</dbReference>
<reference evidence="2 3" key="1">
    <citation type="submission" date="2018-04" db="EMBL/GenBank/DDBJ databases">
        <title>Genome sequencing of Gemmobacter.</title>
        <authorList>
            <person name="Yi H."/>
            <person name="Baek M.-G."/>
        </authorList>
    </citation>
    <scope>NUCLEOTIDE SEQUENCE [LARGE SCALE GENOMIC DNA]</scope>
    <source>
        <strain evidence="2 3">HYN0069</strain>
    </source>
</reference>
<feature type="transmembrane region" description="Helical" evidence="1">
    <location>
        <begin position="15"/>
        <end position="35"/>
    </location>
</feature>
<dbReference type="InterPro" id="IPR026265">
    <property type="entry name" value="LptC"/>
</dbReference>
<name>A0A2S0UQ59_9RHOB</name>
<dbReference type="KEGG" id="geh:HYN69_16915"/>
<gene>
    <name evidence="2" type="primary">lptC</name>
    <name evidence="2" type="ORF">HYN69_16915</name>
</gene>
<dbReference type="InterPro" id="IPR010664">
    <property type="entry name" value="LipoPS_assembly_LptC-rel"/>
</dbReference>
<keyword evidence="1" id="KW-1133">Transmembrane helix</keyword>
<dbReference type="Pfam" id="PF06835">
    <property type="entry name" value="LptC"/>
    <property type="match status" value="1"/>
</dbReference>
<dbReference type="OrthoDB" id="7871110at2"/>
<keyword evidence="1" id="KW-0472">Membrane</keyword>
<dbReference type="Proteomes" id="UP000244496">
    <property type="component" value="Chromosome"/>
</dbReference>
<dbReference type="NCBIfam" id="TIGR04409">
    <property type="entry name" value="LptC_YrbK"/>
    <property type="match status" value="1"/>
</dbReference>